<keyword evidence="8" id="KW-0378">Hydrolase</keyword>
<evidence type="ECO:0000256" key="2">
    <source>
        <dbReference type="ARBA" id="ARBA00001947"/>
    </source>
</evidence>
<name>A0A498GZ96_9EURY</name>
<dbReference type="Proteomes" id="UP000290932">
    <property type="component" value="Unassembled WGS sequence"/>
</dbReference>
<dbReference type="InterPro" id="IPR036264">
    <property type="entry name" value="Bact_exopeptidase_dim_dom"/>
</dbReference>
<dbReference type="Gene3D" id="3.40.630.10">
    <property type="entry name" value="Zn peptidases"/>
    <property type="match status" value="1"/>
</dbReference>
<dbReference type="PROSITE" id="PS00758">
    <property type="entry name" value="ARGE_DAPE_CPG2_1"/>
    <property type="match status" value="1"/>
</dbReference>
<comment type="similarity">
    <text evidence="4">Belongs to the peptidase M20A family.</text>
</comment>
<dbReference type="PANTHER" id="PTHR43808:SF32">
    <property type="entry name" value="ARGE_DAPE-RELATED DEACYLASE"/>
    <property type="match status" value="1"/>
</dbReference>
<dbReference type="AlphaFoldDB" id="A0A498GZ96"/>
<comment type="catalytic activity">
    <reaction evidence="11">
        <text>N-succinyl-(2S,6S)-2,6-diaminopimelate + H2O = (2S,6S)-2,6-diaminopimelate + succinate</text>
        <dbReference type="Rhea" id="RHEA:22608"/>
        <dbReference type="ChEBI" id="CHEBI:15377"/>
        <dbReference type="ChEBI" id="CHEBI:30031"/>
        <dbReference type="ChEBI" id="CHEBI:57609"/>
        <dbReference type="ChEBI" id="CHEBI:58087"/>
        <dbReference type="EC" id="3.5.1.18"/>
    </reaction>
</comment>
<evidence type="ECO:0000256" key="4">
    <source>
        <dbReference type="ARBA" id="ARBA00006247"/>
    </source>
</evidence>
<dbReference type="PANTHER" id="PTHR43808">
    <property type="entry name" value="ACETYLORNITHINE DEACETYLASE"/>
    <property type="match status" value="1"/>
</dbReference>
<evidence type="ECO:0000313" key="14">
    <source>
        <dbReference type="Proteomes" id="UP000290932"/>
    </source>
</evidence>
<keyword evidence="7" id="KW-0479">Metal-binding</keyword>
<dbReference type="Pfam" id="PF01546">
    <property type="entry name" value="Peptidase_M20"/>
    <property type="match status" value="1"/>
</dbReference>
<organism evidence="13 14">
    <name type="scientific">Methanoculleus taiwanensis</name>
    <dbReference type="NCBI Taxonomy" id="1550565"/>
    <lineage>
        <taxon>Archaea</taxon>
        <taxon>Methanobacteriati</taxon>
        <taxon>Methanobacteriota</taxon>
        <taxon>Stenosarchaea group</taxon>
        <taxon>Methanomicrobia</taxon>
        <taxon>Methanomicrobiales</taxon>
        <taxon>Methanomicrobiaceae</taxon>
        <taxon>Methanoculleus</taxon>
    </lineage>
</organism>
<dbReference type="Gene3D" id="3.30.70.360">
    <property type="match status" value="1"/>
</dbReference>
<evidence type="ECO:0000256" key="10">
    <source>
        <dbReference type="ARBA" id="ARBA00023285"/>
    </source>
</evidence>
<dbReference type="InterPro" id="IPR050072">
    <property type="entry name" value="Peptidase_M20A"/>
</dbReference>
<reference evidence="13 14" key="1">
    <citation type="journal article" date="2015" name="Int. J. Syst. Evol. Microbiol.">
        <title>Methanoculleus taiwanensis sp. nov., a methanogen isolated from deep marine sediment at the deformation front area near Taiwan.</title>
        <authorList>
            <person name="Weng C.Y."/>
            <person name="Chen S.C."/>
            <person name="Lai M.C."/>
            <person name="Wu S.Y."/>
            <person name="Lin S."/>
            <person name="Yang T.F."/>
            <person name="Chen P.C."/>
        </authorList>
    </citation>
    <scope>NUCLEOTIDE SEQUENCE [LARGE SCALE GENOMIC DNA]</scope>
    <source>
        <strain evidence="13 14">CYW4</strain>
    </source>
</reference>
<evidence type="ECO:0000259" key="12">
    <source>
        <dbReference type="Pfam" id="PF07687"/>
    </source>
</evidence>
<dbReference type="Pfam" id="PF07687">
    <property type="entry name" value="M20_dimer"/>
    <property type="match status" value="1"/>
</dbReference>
<sequence>MDVAHLCSSLVRIKSENPPGGTAGVIEYIREYLDALGVRSRVLSYPGGRENLVTTEPDSRLLLCGHVDVVPAIADAWVHDPYGGEIAGGFVWGRGATDMKGGCAALLAAYKDLVDAGEEPKVQFAFVCDEETGGEFGISSLLKEGLLTPRDCLIAEPTPPLNPCIGQKGLCRLELCFSGEPGHSSLYPAVGRSAIMEAVSLIEYMKELHAREYAAGGEMQAIVERSSQVLQEIFGIEGLRDVLTRIMYNPGRIEGGEKANIVAERCRMELDIRLPWGCSAESLLAAIAAHAENAVIREINVAEPTLTPAATPLVGVVCNAIEQVYGKPAAPILQWAATDARYLRWAGFNVVDYGPGDIRTLHAVDERIAITDLENAVRVYKGIIGAYSS</sequence>
<gene>
    <name evidence="13" type="ORF">ABH15_11770</name>
</gene>
<accession>A0A498GZ96</accession>
<feature type="domain" description="Peptidase M20 dimerisation" evidence="12">
    <location>
        <begin position="165"/>
        <end position="294"/>
    </location>
</feature>
<evidence type="ECO:0000256" key="3">
    <source>
        <dbReference type="ARBA" id="ARBA00005130"/>
    </source>
</evidence>
<dbReference type="GO" id="GO:0046872">
    <property type="term" value="F:metal ion binding"/>
    <property type="evidence" value="ECO:0007669"/>
    <property type="project" value="UniProtKB-KW"/>
</dbReference>
<evidence type="ECO:0000256" key="11">
    <source>
        <dbReference type="ARBA" id="ARBA00051301"/>
    </source>
</evidence>
<dbReference type="NCBIfam" id="TIGR01910">
    <property type="entry name" value="DapE-ArgE"/>
    <property type="match status" value="1"/>
</dbReference>
<comment type="pathway">
    <text evidence="3">Amino-acid biosynthesis; L-lysine biosynthesis via DAP pathway; LL-2,6-diaminopimelate from (S)-tetrahydrodipicolinate (succinylase route): step 3/3.</text>
</comment>
<comment type="caution">
    <text evidence="13">The sequence shown here is derived from an EMBL/GenBank/DDBJ whole genome shotgun (WGS) entry which is preliminary data.</text>
</comment>
<dbReference type="SUPFAM" id="SSF55031">
    <property type="entry name" value="Bacterial exopeptidase dimerisation domain"/>
    <property type="match status" value="1"/>
</dbReference>
<dbReference type="InterPro" id="IPR010182">
    <property type="entry name" value="ArgE/DapE"/>
</dbReference>
<evidence type="ECO:0000256" key="7">
    <source>
        <dbReference type="ARBA" id="ARBA00022723"/>
    </source>
</evidence>
<comment type="cofactor">
    <cofactor evidence="2">
        <name>Zn(2+)</name>
        <dbReference type="ChEBI" id="CHEBI:29105"/>
    </cofactor>
</comment>
<dbReference type="InterPro" id="IPR011650">
    <property type="entry name" value="Peptidase_M20_dimer"/>
</dbReference>
<dbReference type="InterPro" id="IPR001261">
    <property type="entry name" value="ArgE/DapE_CS"/>
</dbReference>
<dbReference type="RefSeq" id="WP_128694597.1">
    <property type="nucleotide sequence ID" value="NZ_LHQS01000003.1"/>
</dbReference>
<evidence type="ECO:0000256" key="9">
    <source>
        <dbReference type="ARBA" id="ARBA00022833"/>
    </source>
</evidence>
<comment type="cofactor">
    <cofactor evidence="1">
        <name>Co(2+)</name>
        <dbReference type="ChEBI" id="CHEBI:48828"/>
    </cofactor>
</comment>
<dbReference type="InterPro" id="IPR002933">
    <property type="entry name" value="Peptidase_M20"/>
</dbReference>
<keyword evidence="10" id="KW-0170">Cobalt</keyword>
<dbReference type="EC" id="3.5.1.18" evidence="5"/>
<dbReference type="EMBL" id="LHQS01000003">
    <property type="protein sequence ID" value="RXE55415.1"/>
    <property type="molecule type" value="Genomic_DNA"/>
</dbReference>
<dbReference type="Gene3D" id="1.10.150.900">
    <property type="match status" value="1"/>
</dbReference>
<proteinExistence type="inferred from homology"/>
<dbReference type="UniPathway" id="UPA00034">
    <property type="reaction ID" value="UER00021"/>
</dbReference>
<dbReference type="PROSITE" id="PS00759">
    <property type="entry name" value="ARGE_DAPE_CPG2_2"/>
    <property type="match status" value="1"/>
</dbReference>
<keyword evidence="14" id="KW-1185">Reference proteome</keyword>
<keyword evidence="9" id="KW-0862">Zinc</keyword>
<dbReference type="SUPFAM" id="SSF53187">
    <property type="entry name" value="Zn-dependent exopeptidases"/>
    <property type="match status" value="1"/>
</dbReference>
<evidence type="ECO:0000256" key="6">
    <source>
        <dbReference type="ARBA" id="ARBA00016853"/>
    </source>
</evidence>
<dbReference type="GO" id="GO:0009089">
    <property type="term" value="P:lysine biosynthetic process via diaminopimelate"/>
    <property type="evidence" value="ECO:0007669"/>
    <property type="project" value="UniProtKB-UniPathway"/>
</dbReference>
<evidence type="ECO:0000256" key="5">
    <source>
        <dbReference type="ARBA" id="ARBA00011921"/>
    </source>
</evidence>
<evidence type="ECO:0000256" key="1">
    <source>
        <dbReference type="ARBA" id="ARBA00001941"/>
    </source>
</evidence>
<dbReference type="OrthoDB" id="24854at2157"/>
<evidence type="ECO:0000313" key="13">
    <source>
        <dbReference type="EMBL" id="RXE55415.1"/>
    </source>
</evidence>
<protein>
    <recommendedName>
        <fullName evidence="6">Probable succinyl-diaminopimelate desuccinylase</fullName>
        <ecNumber evidence="5">3.5.1.18</ecNumber>
    </recommendedName>
</protein>
<evidence type="ECO:0000256" key="8">
    <source>
        <dbReference type="ARBA" id="ARBA00022801"/>
    </source>
</evidence>
<dbReference type="GO" id="GO:0009014">
    <property type="term" value="F:succinyl-diaminopimelate desuccinylase activity"/>
    <property type="evidence" value="ECO:0007669"/>
    <property type="project" value="UniProtKB-EC"/>
</dbReference>